<evidence type="ECO:0000259" key="7">
    <source>
        <dbReference type="PROSITE" id="PS50845"/>
    </source>
</evidence>
<comment type="caution">
    <text evidence="8">The sequence shown here is derived from an EMBL/GenBank/DDBJ whole genome shotgun (WGS) entry which is preliminary data.</text>
</comment>
<dbReference type="EMBL" id="JRKL02003988">
    <property type="protein sequence ID" value="KAF3953646.1"/>
    <property type="molecule type" value="Genomic_DNA"/>
</dbReference>
<keyword evidence="5 6" id="KW-0472">Membrane</keyword>
<protein>
    <recommendedName>
        <fullName evidence="6">Reticulon-like protein</fullName>
    </recommendedName>
</protein>
<dbReference type="SUPFAM" id="SSF51735">
    <property type="entry name" value="NAD(P)-binding Rossmann-fold domains"/>
    <property type="match status" value="1"/>
</dbReference>
<dbReference type="Gene3D" id="3.40.50.720">
    <property type="entry name" value="NAD(P)-binding Rossmann-like Domain"/>
    <property type="match status" value="1"/>
</dbReference>
<gene>
    <name evidence="8" type="ORF">CMV_020926</name>
</gene>
<dbReference type="PANTHER" id="PTHR10994:SF193">
    <property type="entry name" value="RETICULON-LIKE PROTEIN"/>
    <property type="match status" value="1"/>
</dbReference>
<evidence type="ECO:0000256" key="1">
    <source>
        <dbReference type="ARBA" id="ARBA00004477"/>
    </source>
</evidence>
<feature type="transmembrane region" description="Helical" evidence="6">
    <location>
        <begin position="240"/>
        <end position="273"/>
    </location>
</feature>
<evidence type="ECO:0000256" key="4">
    <source>
        <dbReference type="ARBA" id="ARBA00022989"/>
    </source>
</evidence>
<feature type="transmembrane region" description="Helical" evidence="6">
    <location>
        <begin position="142"/>
        <end position="163"/>
    </location>
</feature>
<name>A0A8J4QKP9_9ROSI</name>
<evidence type="ECO:0000256" key="2">
    <source>
        <dbReference type="ARBA" id="ARBA00022692"/>
    </source>
</evidence>
<evidence type="ECO:0000256" key="5">
    <source>
        <dbReference type="ARBA" id="ARBA00023136"/>
    </source>
</evidence>
<proteinExistence type="predicted"/>
<feature type="non-terminal residue" evidence="8">
    <location>
        <position position="1"/>
    </location>
</feature>
<keyword evidence="2 6" id="KW-0812">Transmembrane</keyword>
<evidence type="ECO:0000256" key="6">
    <source>
        <dbReference type="RuleBase" id="RU363132"/>
    </source>
</evidence>
<dbReference type="InterPro" id="IPR003388">
    <property type="entry name" value="Reticulon"/>
</dbReference>
<dbReference type="PROSITE" id="PS50845">
    <property type="entry name" value="RETICULON"/>
    <property type="match status" value="1"/>
</dbReference>
<keyword evidence="3 6" id="KW-0256">Endoplasmic reticulum</keyword>
<dbReference type="InterPro" id="IPR036291">
    <property type="entry name" value="NAD(P)-bd_dom_sf"/>
</dbReference>
<dbReference type="InterPro" id="IPR045064">
    <property type="entry name" value="Reticulon-like"/>
</dbReference>
<dbReference type="PANTHER" id="PTHR10994">
    <property type="entry name" value="RETICULON"/>
    <property type="match status" value="1"/>
</dbReference>
<evidence type="ECO:0000313" key="8">
    <source>
        <dbReference type="EMBL" id="KAF3953646.1"/>
    </source>
</evidence>
<comment type="subcellular location">
    <subcellularLocation>
        <location evidence="1 6">Endoplasmic reticulum membrane</location>
        <topology evidence="1 6">Multi-pass membrane protein</topology>
    </subcellularLocation>
</comment>
<dbReference type="GO" id="GO:0009617">
    <property type="term" value="P:response to bacterium"/>
    <property type="evidence" value="ECO:0007669"/>
    <property type="project" value="InterPro"/>
</dbReference>
<reference evidence="8" key="1">
    <citation type="submission" date="2020-03" db="EMBL/GenBank/DDBJ databases">
        <title>Castanea mollissima Vanexum genome sequencing.</title>
        <authorList>
            <person name="Staton M."/>
        </authorList>
    </citation>
    <scope>NUCLEOTIDE SEQUENCE</scope>
    <source>
        <tissue evidence="8">Leaf</tissue>
    </source>
</reference>
<sequence length="311" mass="35183">AFFITNMERMKFWEFVSIVLEGLGYERPKIKIPAFVVMPIAHMVEWTYRLLGPYGMKVPQLTPSRIRLLSCSRTFNCSKAKDLLGYAPVVPLQEGLKRTIESYSHLRAEHPPKREGPSKASIYLGKGRVADTLLWRDKKRTLTALLVLVAIYYNFIASGFTLLTTLSKLLLATTVFLFIHGILPEKVLGYTVEKIPRSRFHLSEEMSRRVALSVASSWNVAVDVLKSLSTGHDWTLFLKVVLSLLLLSLLGAVSFQSLFVIGLPVAFLAFYVYEKKEQEIDAMVMDALTLGCKLKSEIVRKFVTSKSKKDK</sequence>
<accession>A0A8J4QKP9</accession>
<keyword evidence="9" id="KW-1185">Reference proteome</keyword>
<dbReference type="Pfam" id="PF02453">
    <property type="entry name" value="Reticulon"/>
    <property type="match status" value="1"/>
</dbReference>
<dbReference type="OrthoDB" id="10058185at2759"/>
<evidence type="ECO:0000256" key="3">
    <source>
        <dbReference type="ARBA" id="ARBA00022824"/>
    </source>
</evidence>
<keyword evidence="4 6" id="KW-1133">Transmembrane helix</keyword>
<evidence type="ECO:0000313" key="9">
    <source>
        <dbReference type="Proteomes" id="UP000737018"/>
    </source>
</evidence>
<dbReference type="GO" id="GO:0005789">
    <property type="term" value="C:endoplasmic reticulum membrane"/>
    <property type="evidence" value="ECO:0007669"/>
    <property type="project" value="UniProtKB-SubCell"/>
</dbReference>
<dbReference type="AlphaFoldDB" id="A0A8J4QKP9"/>
<dbReference type="Proteomes" id="UP000737018">
    <property type="component" value="Unassembled WGS sequence"/>
</dbReference>
<organism evidence="8 9">
    <name type="scientific">Castanea mollissima</name>
    <name type="common">Chinese chestnut</name>
    <dbReference type="NCBI Taxonomy" id="60419"/>
    <lineage>
        <taxon>Eukaryota</taxon>
        <taxon>Viridiplantae</taxon>
        <taxon>Streptophyta</taxon>
        <taxon>Embryophyta</taxon>
        <taxon>Tracheophyta</taxon>
        <taxon>Spermatophyta</taxon>
        <taxon>Magnoliopsida</taxon>
        <taxon>eudicotyledons</taxon>
        <taxon>Gunneridae</taxon>
        <taxon>Pentapetalae</taxon>
        <taxon>rosids</taxon>
        <taxon>fabids</taxon>
        <taxon>Fagales</taxon>
        <taxon>Fagaceae</taxon>
        <taxon>Castanea</taxon>
    </lineage>
</organism>
<feature type="domain" description="Reticulon" evidence="7">
    <location>
        <begin position="129"/>
        <end position="311"/>
    </location>
</feature>